<evidence type="ECO:0000256" key="8">
    <source>
        <dbReference type="ARBA" id="ARBA00023027"/>
    </source>
</evidence>
<comment type="pathway">
    <text evidence="2">Amino-acid biosynthesis; L-serine biosynthesis; L-serine from 3-phospho-D-glycerate: step 1/3.</text>
</comment>
<dbReference type="Pfam" id="PF02826">
    <property type="entry name" value="2-Hacid_dh_C"/>
    <property type="match status" value="1"/>
</dbReference>
<evidence type="ECO:0000256" key="12">
    <source>
        <dbReference type="RuleBase" id="RU003719"/>
    </source>
</evidence>
<dbReference type="Gene3D" id="3.40.50.720">
    <property type="entry name" value="NAD(P)-binding Rossmann-like Domain"/>
    <property type="match status" value="2"/>
</dbReference>
<dbReference type="NCBIfam" id="NF008759">
    <property type="entry name" value="PRK11790.1"/>
    <property type="match status" value="1"/>
</dbReference>
<dbReference type="CDD" id="cd04901">
    <property type="entry name" value="ACT_3PGDH"/>
    <property type="match status" value="1"/>
</dbReference>
<evidence type="ECO:0000256" key="5">
    <source>
        <dbReference type="ARBA" id="ARBA00013143"/>
    </source>
</evidence>
<dbReference type="SUPFAM" id="SSF51735">
    <property type="entry name" value="NAD(P)-binding Rossmann-fold domains"/>
    <property type="match status" value="1"/>
</dbReference>
<feature type="domain" description="ACT" evidence="13">
    <location>
        <begin position="338"/>
        <end position="409"/>
    </location>
</feature>
<dbReference type="InterPro" id="IPR006140">
    <property type="entry name" value="D-isomer_DH_NAD-bd"/>
</dbReference>
<evidence type="ECO:0000256" key="9">
    <source>
        <dbReference type="ARBA" id="ARBA00030455"/>
    </source>
</evidence>
<reference evidence="14" key="1">
    <citation type="submission" date="2021-11" db="EMBL/GenBank/DDBJ databases">
        <title>Streptomyces corallinus and Kineosporia corallina sp. nov., two new coral-derived marine actinobacteria.</title>
        <authorList>
            <person name="Buangrab K."/>
            <person name="Sutthacheep M."/>
            <person name="Yeemin T."/>
            <person name="Harunari E."/>
            <person name="Igarashi Y."/>
            <person name="Sripreechasak P."/>
            <person name="Kanchanasin P."/>
            <person name="Tanasupawat S."/>
            <person name="Phongsopitanun W."/>
        </authorList>
    </citation>
    <scope>NUCLEOTIDE SEQUENCE</scope>
    <source>
        <strain evidence="14">JCM 31032</strain>
    </source>
</reference>
<organism evidence="14 15">
    <name type="scientific">Kineosporia babensis</name>
    <dbReference type="NCBI Taxonomy" id="499548"/>
    <lineage>
        <taxon>Bacteria</taxon>
        <taxon>Bacillati</taxon>
        <taxon>Actinomycetota</taxon>
        <taxon>Actinomycetes</taxon>
        <taxon>Kineosporiales</taxon>
        <taxon>Kineosporiaceae</taxon>
        <taxon>Kineosporia</taxon>
    </lineage>
</organism>
<protein>
    <recommendedName>
        <fullName evidence="6">D-3-phosphoglycerate dehydrogenase</fullName>
        <ecNumber evidence="4">1.1.1.399</ecNumber>
        <ecNumber evidence="5">1.1.1.95</ecNumber>
    </recommendedName>
    <alternativeName>
        <fullName evidence="9">2-oxoglutarate reductase</fullName>
    </alternativeName>
</protein>
<evidence type="ECO:0000256" key="10">
    <source>
        <dbReference type="ARBA" id="ARBA00048126"/>
    </source>
</evidence>
<keyword evidence="15" id="KW-1185">Reference proteome</keyword>
<dbReference type="RefSeq" id="WP_231438410.1">
    <property type="nucleotide sequence ID" value="NZ_JAJOMB010000001.1"/>
</dbReference>
<dbReference type="PROSITE" id="PS00671">
    <property type="entry name" value="D_2_HYDROXYACID_DH_3"/>
    <property type="match status" value="1"/>
</dbReference>
<keyword evidence="7 12" id="KW-0560">Oxidoreductase</keyword>
<evidence type="ECO:0000256" key="2">
    <source>
        <dbReference type="ARBA" id="ARBA00005216"/>
    </source>
</evidence>
<dbReference type="InterPro" id="IPR029753">
    <property type="entry name" value="D-isomer_DH_CS"/>
</dbReference>
<evidence type="ECO:0000256" key="11">
    <source>
        <dbReference type="ARBA" id="ARBA00048731"/>
    </source>
</evidence>
<dbReference type="InterPro" id="IPR050418">
    <property type="entry name" value="D-iso_2-hydroxyacid_DH_PdxB"/>
</dbReference>
<keyword evidence="8" id="KW-0520">NAD</keyword>
<dbReference type="SUPFAM" id="SSF55021">
    <property type="entry name" value="ACT-like"/>
    <property type="match status" value="1"/>
</dbReference>
<dbReference type="InterPro" id="IPR006139">
    <property type="entry name" value="D-isomer_2_OHA_DH_cat_dom"/>
</dbReference>
<evidence type="ECO:0000256" key="7">
    <source>
        <dbReference type="ARBA" id="ARBA00023002"/>
    </source>
</evidence>
<dbReference type="InterPro" id="IPR029752">
    <property type="entry name" value="D-isomer_DH_CS1"/>
</dbReference>
<dbReference type="CDD" id="cd12176">
    <property type="entry name" value="PGDH_3"/>
    <property type="match status" value="1"/>
</dbReference>
<dbReference type="FunFam" id="3.40.50.720:FF:000041">
    <property type="entry name" value="D-3-phosphoglycerate dehydrogenase"/>
    <property type="match status" value="1"/>
</dbReference>
<evidence type="ECO:0000256" key="1">
    <source>
        <dbReference type="ARBA" id="ARBA00003800"/>
    </source>
</evidence>
<dbReference type="PROSITE" id="PS51671">
    <property type="entry name" value="ACT"/>
    <property type="match status" value="1"/>
</dbReference>
<evidence type="ECO:0000256" key="3">
    <source>
        <dbReference type="ARBA" id="ARBA00005854"/>
    </source>
</evidence>
<dbReference type="GO" id="GO:0047545">
    <property type="term" value="F:(S)-2-hydroxyglutarate dehydrogenase activity"/>
    <property type="evidence" value="ECO:0007669"/>
    <property type="project" value="UniProtKB-ARBA"/>
</dbReference>
<dbReference type="PROSITE" id="PS00065">
    <property type="entry name" value="D_2_HYDROXYACID_DH_1"/>
    <property type="match status" value="1"/>
</dbReference>
<accession>A0A9X1N8H1</accession>
<evidence type="ECO:0000256" key="6">
    <source>
        <dbReference type="ARBA" id="ARBA00021582"/>
    </source>
</evidence>
<evidence type="ECO:0000313" key="15">
    <source>
        <dbReference type="Proteomes" id="UP001138997"/>
    </source>
</evidence>
<dbReference type="EMBL" id="JAJOMB010000001">
    <property type="protein sequence ID" value="MCD5309485.1"/>
    <property type="molecule type" value="Genomic_DNA"/>
</dbReference>
<evidence type="ECO:0000256" key="4">
    <source>
        <dbReference type="ARBA" id="ARBA00013001"/>
    </source>
</evidence>
<dbReference type="InterPro" id="IPR002912">
    <property type="entry name" value="ACT_dom"/>
</dbReference>
<dbReference type="PANTHER" id="PTHR43761:SF1">
    <property type="entry name" value="D-ISOMER SPECIFIC 2-HYDROXYACID DEHYDROGENASE CATALYTIC DOMAIN-CONTAINING PROTEIN-RELATED"/>
    <property type="match status" value="1"/>
</dbReference>
<dbReference type="PANTHER" id="PTHR43761">
    <property type="entry name" value="D-ISOMER SPECIFIC 2-HYDROXYACID DEHYDROGENASE FAMILY PROTEIN (AFU_ORTHOLOGUE AFUA_1G13630)"/>
    <property type="match status" value="1"/>
</dbReference>
<comment type="catalytic activity">
    <reaction evidence="11">
        <text>(2R)-3-phosphoglycerate + NAD(+) = 3-phosphooxypyruvate + NADH + H(+)</text>
        <dbReference type="Rhea" id="RHEA:12641"/>
        <dbReference type="ChEBI" id="CHEBI:15378"/>
        <dbReference type="ChEBI" id="CHEBI:18110"/>
        <dbReference type="ChEBI" id="CHEBI:57540"/>
        <dbReference type="ChEBI" id="CHEBI:57945"/>
        <dbReference type="ChEBI" id="CHEBI:58272"/>
        <dbReference type="EC" id="1.1.1.95"/>
    </reaction>
</comment>
<dbReference type="Proteomes" id="UP001138997">
    <property type="component" value="Unassembled WGS sequence"/>
</dbReference>
<dbReference type="InterPro" id="IPR045865">
    <property type="entry name" value="ACT-like_dom_sf"/>
</dbReference>
<sequence>MSIKTLPATGLRVLLLENIHPDAVAAFEAVGAEVVSVAGALDEDELIAQAQGVHVLGIRSKTNVTERVLAELPDLLAIGAFCIGTNQIEVAAAQSRGVAVFNAPFSNTRSVVELALAEIIAMTRRLTEKDRGMHEGIWDKSATGLHEVRGRKLGIVGYGNIGTQLSVLAENLGMQVVFYDTADRLPLGTAKPVTSLEALLAQSDVVTLHVDGRRGNADFFGDEQFALMKPGSLFLNLSRGFVVDQEALRRRLESGHLAGAAIDVFPEEPKARGDKFVSPLQGMPNVILTPHIGGSTEEAQQDIGRFVAGKLRDYTLFGTTSLSINFPQLATPEAEGTRLVHIHRNTPGVLAAINSVLAEEKVNIDGQTLGTRGEVGYVITDIGATPNASVIEALRSLPDTIRVRELKLG</sequence>
<proteinExistence type="inferred from homology"/>
<dbReference type="Pfam" id="PF22629">
    <property type="entry name" value="ACT_AHAS_ss"/>
    <property type="match status" value="1"/>
</dbReference>
<dbReference type="AlphaFoldDB" id="A0A9X1N8H1"/>
<gene>
    <name evidence="14" type="primary">serA</name>
    <name evidence="14" type="ORF">LR394_01130</name>
</gene>
<comment type="catalytic activity">
    <reaction evidence="10">
        <text>(R)-2-hydroxyglutarate + NAD(+) = 2-oxoglutarate + NADH + H(+)</text>
        <dbReference type="Rhea" id="RHEA:49612"/>
        <dbReference type="ChEBI" id="CHEBI:15378"/>
        <dbReference type="ChEBI" id="CHEBI:15801"/>
        <dbReference type="ChEBI" id="CHEBI:16810"/>
        <dbReference type="ChEBI" id="CHEBI:57540"/>
        <dbReference type="ChEBI" id="CHEBI:57945"/>
        <dbReference type="EC" id="1.1.1.399"/>
    </reaction>
</comment>
<comment type="function">
    <text evidence="1">Catalyzes the reversible oxidation of 3-phospho-D-glycerate to 3-phosphonooxypyruvate, the first step of the phosphorylated L-serine biosynthesis pathway. Also catalyzes the reversible oxidation of 2-hydroxyglutarate to 2-oxoglutarate.</text>
</comment>
<dbReference type="GO" id="GO:0006564">
    <property type="term" value="P:L-serine biosynthetic process"/>
    <property type="evidence" value="ECO:0007669"/>
    <property type="project" value="UniProtKB-ARBA"/>
</dbReference>
<comment type="similarity">
    <text evidence="3 12">Belongs to the D-isomer specific 2-hydroxyacid dehydrogenase family.</text>
</comment>
<name>A0A9X1N8H1_9ACTN</name>
<dbReference type="InterPro" id="IPR054480">
    <property type="entry name" value="AHAS_small-like_ACT"/>
</dbReference>
<dbReference type="GO" id="GO:0051287">
    <property type="term" value="F:NAD binding"/>
    <property type="evidence" value="ECO:0007669"/>
    <property type="project" value="InterPro"/>
</dbReference>
<evidence type="ECO:0000313" key="14">
    <source>
        <dbReference type="EMBL" id="MCD5309485.1"/>
    </source>
</evidence>
<dbReference type="InterPro" id="IPR036291">
    <property type="entry name" value="NAD(P)-bd_dom_sf"/>
</dbReference>
<dbReference type="Gene3D" id="3.30.70.260">
    <property type="match status" value="1"/>
</dbReference>
<dbReference type="SUPFAM" id="SSF52283">
    <property type="entry name" value="Formate/glycerate dehydrogenase catalytic domain-like"/>
    <property type="match status" value="1"/>
</dbReference>
<dbReference type="GO" id="GO:0004617">
    <property type="term" value="F:phosphoglycerate dehydrogenase activity"/>
    <property type="evidence" value="ECO:0007669"/>
    <property type="project" value="UniProtKB-EC"/>
</dbReference>
<evidence type="ECO:0000259" key="13">
    <source>
        <dbReference type="PROSITE" id="PS51671"/>
    </source>
</evidence>
<dbReference type="EC" id="1.1.1.95" evidence="5"/>
<comment type="caution">
    <text evidence="14">The sequence shown here is derived from an EMBL/GenBank/DDBJ whole genome shotgun (WGS) entry which is preliminary data.</text>
</comment>
<dbReference type="EC" id="1.1.1.399" evidence="4"/>
<dbReference type="Pfam" id="PF00389">
    <property type="entry name" value="2-Hacid_dh"/>
    <property type="match status" value="1"/>
</dbReference>